<dbReference type="GO" id="GO:0004674">
    <property type="term" value="F:protein serine/threonine kinase activity"/>
    <property type="evidence" value="ECO:0007669"/>
    <property type="project" value="TreeGrafter"/>
</dbReference>
<dbReference type="InterPro" id="IPR000719">
    <property type="entry name" value="Prot_kinase_dom"/>
</dbReference>
<gene>
    <name evidence="2" type="ORF">RhiirC2_856991</name>
</gene>
<dbReference type="Gene3D" id="1.10.510.10">
    <property type="entry name" value="Transferase(Phosphotransferase) domain 1"/>
    <property type="match status" value="1"/>
</dbReference>
<name>A0A2N1MES8_9GLOM</name>
<proteinExistence type="predicted"/>
<dbReference type="PANTHER" id="PTHR44329">
    <property type="entry name" value="SERINE/THREONINE-PROTEIN KINASE TNNI3K-RELATED"/>
    <property type="match status" value="1"/>
</dbReference>
<reference evidence="2 3" key="1">
    <citation type="submission" date="2016-04" db="EMBL/GenBank/DDBJ databases">
        <title>Genome analyses suggest a sexual origin of heterokaryosis in a supposedly ancient asexual fungus.</title>
        <authorList>
            <person name="Ropars J."/>
            <person name="Sedzielewska K."/>
            <person name="Noel J."/>
            <person name="Charron P."/>
            <person name="Farinelli L."/>
            <person name="Marton T."/>
            <person name="Kruger M."/>
            <person name="Pelin A."/>
            <person name="Brachmann A."/>
            <person name="Corradi N."/>
        </authorList>
    </citation>
    <scope>NUCLEOTIDE SEQUENCE [LARGE SCALE GENOMIC DNA]</scope>
    <source>
        <strain evidence="2 3">C2</strain>
    </source>
</reference>
<dbReference type="CDD" id="cd00180">
    <property type="entry name" value="PKc"/>
    <property type="match status" value="1"/>
</dbReference>
<dbReference type="GO" id="GO:0005524">
    <property type="term" value="F:ATP binding"/>
    <property type="evidence" value="ECO:0007669"/>
    <property type="project" value="InterPro"/>
</dbReference>
<keyword evidence="2" id="KW-0418">Kinase</keyword>
<dbReference type="EMBL" id="LLXL01002698">
    <property type="protein sequence ID" value="PKK60165.1"/>
    <property type="molecule type" value="Genomic_DNA"/>
</dbReference>
<accession>A0A2N1MES8</accession>
<organism evidence="2 3">
    <name type="scientific">Rhizophagus irregularis</name>
    <dbReference type="NCBI Taxonomy" id="588596"/>
    <lineage>
        <taxon>Eukaryota</taxon>
        <taxon>Fungi</taxon>
        <taxon>Fungi incertae sedis</taxon>
        <taxon>Mucoromycota</taxon>
        <taxon>Glomeromycotina</taxon>
        <taxon>Glomeromycetes</taxon>
        <taxon>Glomerales</taxon>
        <taxon>Glomeraceae</taxon>
        <taxon>Rhizophagus</taxon>
    </lineage>
</organism>
<dbReference type="VEuPathDB" id="FungiDB:RhiirA1_474458"/>
<dbReference type="PROSITE" id="PS50011">
    <property type="entry name" value="PROTEIN_KINASE_DOM"/>
    <property type="match status" value="1"/>
</dbReference>
<dbReference type="Pfam" id="PF00069">
    <property type="entry name" value="Pkinase"/>
    <property type="match status" value="1"/>
</dbReference>
<sequence length="473" mass="54765">MYRQLYQKCWESEPNSRPDIEESNINEIKNSNIDYNDDLNISDELNSKRESSYKPNGFIEKVSKYFGNELLRSGLRSLTLRTRRSEAHLNAVGNEPGEFSHKTNDFREDDPEKRAIDDCKFGKSGNTIIDDFILEKKLRWIPYNKFKNVGYLSKGGFGIIFKATWLNNDENEEVILKCRSELNENLNEFLKECEYHTSILSSNDIIEIYGFTKDPDTLKYMVVIDYANKGNLRENLTKIVENNWNQKLFMLYQIVSGLSKIHEQNLIHCDFHDGNILIHRDKKDKEDKVYICDFGLCQPVKSFLIEYDYYGVLPCTAPEVLRGKSYTPASDIYSFSMIIKKLNEILESEDLQANVKTNEILVSEDLNDYIIRDLKSLDIEADENTSENLNEILESEDSQASVKANEILVSEDLNDYIIRDLKSLDENTSKKLNEILESEYSQASVKANEMLVSEDLSDYIIKDLESLGMCHDI</sequence>
<comment type="caution">
    <text evidence="2">The sequence shown here is derived from an EMBL/GenBank/DDBJ whole genome shotgun (WGS) entry which is preliminary data.</text>
</comment>
<dbReference type="Proteomes" id="UP000233469">
    <property type="component" value="Unassembled WGS sequence"/>
</dbReference>
<reference evidence="2 3" key="2">
    <citation type="submission" date="2017-10" db="EMBL/GenBank/DDBJ databases">
        <title>Extensive intraspecific genome diversity in a model arbuscular mycorrhizal fungus.</title>
        <authorList>
            <person name="Chen E.C.H."/>
            <person name="Morin E."/>
            <person name="Baudet D."/>
            <person name="Noel J."/>
            <person name="Ndikumana S."/>
            <person name="Charron P."/>
            <person name="St-Onge C."/>
            <person name="Giorgi J."/>
            <person name="Grigoriev I.V."/>
            <person name="Roux C."/>
            <person name="Martin F.M."/>
            <person name="Corradi N."/>
        </authorList>
    </citation>
    <scope>NUCLEOTIDE SEQUENCE [LARGE SCALE GENOMIC DNA]</scope>
    <source>
        <strain evidence="2 3">C2</strain>
    </source>
</reference>
<keyword evidence="2" id="KW-0808">Transferase</keyword>
<protein>
    <submittedName>
        <fullName evidence="2">Kinase-like protein</fullName>
    </submittedName>
</protein>
<dbReference type="VEuPathDB" id="FungiDB:RhiirFUN_005051"/>
<evidence type="ECO:0000313" key="3">
    <source>
        <dbReference type="Proteomes" id="UP000233469"/>
    </source>
</evidence>
<dbReference type="InterPro" id="IPR011009">
    <property type="entry name" value="Kinase-like_dom_sf"/>
</dbReference>
<evidence type="ECO:0000313" key="2">
    <source>
        <dbReference type="EMBL" id="PKK60165.1"/>
    </source>
</evidence>
<dbReference type="VEuPathDB" id="FungiDB:FUN_005378"/>
<dbReference type="InterPro" id="IPR051681">
    <property type="entry name" value="Ser/Thr_Kinases-Pseudokinases"/>
</dbReference>
<evidence type="ECO:0000259" key="1">
    <source>
        <dbReference type="PROSITE" id="PS50011"/>
    </source>
</evidence>
<dbReference type="AlphaFoldDB" id="A0A2N1MES8"/>
<dbReference type="SUPFAM" id="SSF56112">
    <property type="entry name" value="Protein kinase-like (PK-like)"/>
    <property type="match status" value="1"/>
</dbReference>
<feature type="domain" description="Protein kinase" evidence="1">
    <location>
        <begin position="146"/>
        <end position="417"/>
    </location>
</feature>
<dbReference type="VEuPathDB" id="FungiDB:RhiirFUN_014629"/>